<dbReference type="EMBL" id="RAWE01000268">
    <property type="protein sequence ID" value="RKG95332.1"/>
    <property type="molecule type" value="Genomic_DNA"/>
</dbReference>
<protein>
    <submittedName>
        <fullName evidence="1">Ferredoxin reductase</fullName>
    </submittedName>
</protein>
<reference evidence="2" key="1">
    <citation type="submission" date="2018-09" db="EMBL/GenBank/DDBJ databases">
        <authorList>
            <person name="Livingstone P.G."/>
            <person name="Whitworth D.E."/>
        </authorList>
    </citation>
    <scope>NUCLEOTIDE SEQUENCE [LARGE SCALE GENOMIC DNA]</scope>
    <source>
        <strain evidence="2">CA043D</strain>
    </source>
</reference>
<dbReference type="AlphaFoldDB" id="A0A3A8JHS4"/>
<organism evidence="1 2">
    <name type="scientific">Corallococcus carmarthensis</name>
    <dbReference type="NCBI Taxonomy" id="2316728"/>
    <lineage>
        <taxon>Bacteria</taxon>
        <taxon>Pseudomonadati</taxon>
        <taxon>Myxococcota</taxon>
        <taxon>Myxococcia</taxon>
        <taxon>Myxococcales</taxon>
        <taxon>Cystobacterineae</taxon>
        <taxon>Myxococcaceae</taxon>
        <taxon>Corallococcus</taxon>
    </lineage>
</organism>
<evidence type="ECO:0000313" key="2">
    <source>
        <dbReference type="Proteomes" id="UP000268313"/>
    </source>
</evidence>
<accession>A0A3A8JHS4</accession>
<feature type="non-terminal residue" evidence="1">
    <location>
        <position position="1"/>
    </location>
</feature>
<gene>
    <name evidence="1" type="ORF">D7X32_39375</name>
</gene>
<proteinExistence type="predicted"/>
<evidence type="ECO:0000313" key="1">
    <source>
        <dbReference type="EMBL" id="RKG95332.1"/>
    </source>
</evidence>
<keyword evidence="2" id="KW-1185">Reference proteome</keyword>
<dbReference type="Proteomes" id="UP000268313">
    <property type="component" value="Unassembled WGS sequence"/>
</dbReference>
<comment type="caution">
    <text evidence="1">The sequence shown here is derived from an EMBL/GenBank/DDBJ whole genome shotgun (WGS) entry which is preliminary data.</text>
</comment>
<name>A0A3A8JHS4_9BACT</name>
<sequence length="70" mass="7288">GAVEEGALETRVLGCLPRRPAGWRAFLCGNAEAVLSLRKKLFLAGFSLKDIHADAFLPSVPRAGPVAGAA</sequence>